<protein>
    <submittedName>
        <fullName evidence="1">Uncharacterized protein</fullName>
    </submittedName>
</protein>
<organism evidence="1 2">
    <name type="scientific">Montanilutibacter psychrotolerans</name>
    <dbReference type="NCBI Taxonomy" id="1327343"/>
    <lineage>
        <taxon>Bacteria</taxon>
        <taxon>Pseudomonadati</taxon>
        <taxon>Pseudomonadota</taxon>
        <taxon>Gammaproteobacteria</taxon>
        <taxon>Lysobacterales</taxon>
        <taxon>Lysobacteraceae</taxon>
        <taxon>Montanilutibacter</taxon>
    </lineage>
</organism>
<dbReference type="AlphaFoldDB" id="A0A3M8SN93"/>
<reference evidence="1 2" key="1">
    <citation type="submission" date="2018-11" db="EMBL/GenBank/DDBJ databases">
        <title>Lysobacter cryohumiis sp. nov., isolated from soil in the Tianshan Mountains, Xinjiang, China.</title>
        <authorList>
            <person name="Luo Y."/>
            <person name="Sheng H."/>
        </authorList>
    </citation>
    <scope>NUCLEOTIDE SEQUENCE [LARGE SCALE GENOMIC DNA]</scope>
    <source>
        <strain evidence="1 2">ZS60</strain>
    </source>
</reference>
<dbReference type="Proteomes" id="UP000267049">
    <property type="component" value="Unassembled WGS sequence"/>
</dbReference>
<dbReference type="RefSeq" id="WP_123089001.1">
    <property type="nucleotide sequence ID" value="NZ_RIBS01000009.1"/>
</dbReference>
<name>A0A3M8SN93_9GAMM</name>
<keyword evidence="2" id="KW-1185">Reference proteome</keyword>
<dbReference type="OrthoDB" id="9781066at2"/>
<comment type="caution">
    <text evidence="1">The sequence shown here is derived from an EMBL/GenBank/DDBJ whole genome shotgun (WGS) entry which is preliminary data.</text>
</comment>
<accession>A0A3M8SN93</accession>
<evidence type="ECO:0000313" key="2">
    <source>
        <dbReference type="Proteomes" id="UP000267049"/>
    </source>
</evidence>
<sequence length="100" mass="11068">MNVDLQLTSLDTNPASPNYSGDAYIRLLEDSQGNILKSHGRDFGAQFAPSFLSAALSADGYRATWGVRRDGSVAFDFSTWVQMRGGEYFYLPSLGFFRSL</sequence>
<gene>
    <name evidence="1" type="ORF">EER27_15290</name>
</gene>
<proteinExistence type="predicted"/>
<dbReference type="EMBL" id="RIBS01000009">
    <property type="protein sequence ID" value="RNF82273.1"/>
    <property type="molecule type" value="Genomic_DNA"/>
</dbReference>
<evidence type="ECO:0000313" key="1">
    <source>
        <dbReference type="EMBL" id="RNF82273.1"/>
    </source>
</evidence>